<evidence type="ECO:0000313" key="2">
    <source>
        <dbReference type="Proteomes" id="UP000546173"/>
    </source>
</evidence>
<gene>
    <name evidence="1" type="ORF">H7993_02005</name>
</gene>
<comment type="caution">
    <text evidence="1">The sequence shown here is derived from an EMBL/GenBank/DDBJ whole genome shotgun (WGS) entry which is preliminary data.</text>
</comment>
<name>A0A7X1G2A1_9PSED</name>
<sequence>MLPPGLSALELRNIVELAFLPRKCVCTVIDDESLCIKLLNEQTDEVELFKADIPFQRVVSAVERARLVLELEKPQPATTVHARARAG</sequence>
<dbReference type="RefSeq" id="WP_185793256.1">
    <property type="nucleotide sequence ID" value="NZ_JACMYH010000001.1"/>
</dbReference>
<accession>A0A7X1G2A1</accession>
<protein>
    <submittedName>
        <fullName evidence="1">DUF1652 domain-containing protein</fullName>
    </submittedName>
</protein>
<dbReference type="EMBL" id="JACMYH010000001">
    <property type="protein sequence ID" value="MBC2677153.1"/>
    <property type="molecule type" value="Genomic_DNA"/>
</dbReference>
<keyword evidence="2" id="KW-1185">Reference proteome</keyword>
<organism evidence="1 2">
    <name type="scientific">Pseudomonas baltica</name>
    <dbReference type="NCBI Taxonomy" id="2762576"/>
    <lineage>
        <taxon>Bacteria</taxon>
        <taxon>Pseudomonadati</taxon>
        <taxon>Pseudomonadota</taxon>
        <taxon>Gammaproteobacteria</taxon>
        <taxon>Pseudomonadales</taxon>
        <taxon>Pseudomonadaceae</taxon>
        <taxon>Pseudomonas</taxon>
    </lineage>
</organism>
<dbReference type="InterPro" id="IPR012448">
    <property type="entry name" value="DUF1652"/>
</dbReference>
<dbReference type="AlphaFoldDB" id="A0A7X1G2A1"/>
<proteinExistence type="predicted"/>
<dbReference type="Pfam" id="PF07865">
    <property type="entry name" value="DUF1652"/>
    <property type="match status" value="1"/>
</dbReference>
<evidence type="ECO:0000313" key="1">
    <source>
        <dbReference type="EMBL" id="MBC2677153.1"/>
    </source>
</evidence>
<dbReference type="Proteomes" id="UP000546173">
    <property type="component" value="Unassembled WGS sequence"/>
</dbReference>
<reference evidence="1 2" key="1">
    <citation type="submission" date="2020-08" db="EMBL/GenBank/DDBJ databases">
        <title>Pseudomonas sp. nov.</title>
        <authorList>
            <person name="Gieschler S."/>
            <person name="Fiedler G."/>
            <person name="Brinks E."/>
            <person name="Boehnlein C."/>
            <person name="Franz C.M.A.P."/>
            <person name="Kabisch J."/>
        </authorList>
    </citation>
    <scope>NUCLEOTIDE SEQUENCE [LARGE SCALE GENOMIC DNA]</scope>
    <source>
        <strain evidence="1 2">MBT-2</strain>
    </source>
</reference>